<accession>A0A3B0KQ08</accession>
<dbReference type="Proteomes" id="UP000268350">
    <property type="component" value="Unassembled WGS sequence"/>
</dbReference>
<organism evidence="1 2">
    <name type="scientific">Drosophila guanche</name>
    <name type="common">Fruit fly</name>
    <dbReference type="NCBI Taxonomy" id="7266"/>
    <lineage>
        <taxon>Eukaryota</taxon>
        <taxon>Metazoa</taxon>
        <taxon>Ecdysozoa</taxon>
        <taxon>Arthropoda</taxon>
        <taxon>Hexapoda</taxon>
        <taxon>Insecta</taxon>
        <taxon>Pterygota</taxon>
        <taxon>Neoptera</taxon>
        <taxon>Endopterygota</taxon>
        <taxon>Diptera</taxon>
        <taxon>Brachycera</taxon>
        <taxon>Muscomorpha</taxon>
        <taxon>Ephydroidea</taxon>
        <taxon>Drosophilidae</taxon>
        <taxon>Drosophila</taxon>
        <taxon>Sophophora</taxon>
    </lineage>
</organism>
<name>A0A3B0KQ08_DROGU</name>
<sequence>MKSAGLRDIFLGMPDYQISVDDIDIDIDLDEMEDMDDMDEYEEYLVPEHVPAEANEPPADAPIEPSDPMLILPEDVEYDFEINLNDSSSMIALFGVKCTDNINEGCTKSNCDHSLESVESVKSQLMVMQPRAVLQVYHQMFYHGILAQKYHQLFFDVFHLRGFMNTTDRNETVIGDYW</sequence>
<evidence type="ECO:0000313" key="1">
    <source>
        <dbReference type="EMBL" id="SPP88699.1"/>
    </source>
</evidence>
<keyword evidence="2" id="KW-1185">Reference proteome</keyword>
<dbReference type="AlphaFoldDB" id="A0A3B0KQ08"/>
<evidence type="ECO:0000313" key="2">
    <source>
        <dbReference type="Proteomes" id="UP000268350"/>
    </source>
</evidence>
<gene>
    <name evidence="1" type="ORF">DGUA_6G018962</name>
</gene>
<protein>
    <submittedName>
        <fullName evidence="1">Blast:Protein deadlock</fullName>
    </submittedName>
</protein>
<proteinExistence type="predicted"/>
<reference evidence="2" key="1">
    <citation type="submission" date="2018-01" db="EMBL/GenBank/DDBJ databases">
        <authorList>
            <person name="Alioto T."/>
            <person name="Alioto T."/>
        </authorList>
    </citation>
    <scope>NUCLEOTIDE SEQUENCE [LARGE SCALE GENOMIC DNA]</scope>
</reference>
<dbReference type="EMBL" id="OUUW01000015">
    <property type="protein sequence ID" value="SPP88699.1"/>
    <property type="molecule type" value="Genomic_DNA"/>
</dbReference>